<accession>A0A5B7GHU6</accession>
<sequence>MRRPTTSSP</sequence>
<keyword evidence="2" id="KW-1185">Reference proteome</keyword>
<comment type="caution">
    <text evidence="1">The sequence shown here is derived from an EMBL/GenBank/DDBJ whole genome shotgun (WGS) entry which is preliminary data.</text>
</comment>
<organism evidence="1 2">
    <name type="scientific">Portunus trituberculatus</name>
    <name type="common">Swimming crab</name>
    <name type="synonym">Neptunus trituberculatus</name>
    <dbReference type="NCBI Taxonomy" id="210409"/>
    <lineage>
        <taxon>Eukaryota</taxon>
        <taxon>Metazoa</taxon>
        <taxon>Ecdysozoa</taxon>
        <taxon>Arthropoda</taxon>
        <taxon>Crustacea</taxon>
        <taxon>Multicrustacea</taxon>
        <taxon>Malacostraca</taxon>
        <taxon>Eumalacostraca</taxon>
        <taxon>Eucarida</taxon>
        <taxon>Decapoda</taxon>
        <taxon>Pleocyemata</taxon>
        <taxon>Brachyura</taxon>
        <taxon>Eubrachyura</taxon>
        <taxon>Portunoidea</taxon>
        <taxon>Portunidae</taxon>
        <taxon>Portuninae</taxon>
        <taxon>Portunus</taxon>
    </lineage>
</organism>
<protein>
    <submittedName>
        <fullName evidence="1">Uncharacterized protein</fullName>
    </submittedName>
</protein>
<proteinExistence type="predicted"/>
<dbReference type="EMBL" id="VSRR010014565">
    <property type="protein sequence ID" value="MPC57176.1"/>
    <property type="molecule type" value="Genomic_DNA"/>
</dbReference>
<gene>
    <name evidence="1" type="ORF">E2C01_051151</name>
</gene>
<dbReference type="Proteomes" id="UP000324222">
    <property type="component" value="Unassembled WGS sequence"/>
</dbReference>
<name>A0A5B7GHU6_PORTR</name>
<evidence type="ECO:0000313" key="2">
    <source>
        <dbReference type="Proteomes" id="UP000324222"/>
    </source>
</evidence>
<evidence type="ECO:0000313" key="1">
    <source>
        <dbReference type="EMBL" id="MPC57176.1"/>
    </source>
</evidence>
<reference evidence="1 2" key="1">
    <citation type="submission" date="2019-05" db="EMBL/GenBank/DDBJ databases">
        <title>Another draft genome of Portunus trituberculatus and its Hox gene families provides insights of decapod evolution.</title>
        <authorList>
            <person name="Jeong J.-H."/>
            <person name="Song I."/>
            <person name="Kim S."/>
            <person name="Choi T."/>
            <person name="Kim D."/>
            <person name="Ryu S."/>
            <person name="Kim W."/>
        </authorList>
    </citation>
    <scope>NUCLEOTIDE SEQUENCE [LARGE SCALE GENOMIC DNA]</scope>
    <source>
        <tissue evidence="1">Muscle</tissue>
    </source>
</reference>